<comment type="caution">
    <text evidence="2">The sequence shown here is derived from an EMBL/GenBank/DDBJ whole genome shotgun (WGS) entry which is preliminary data.</text>
</comment>
<evidence type="ECO:0000313" key="2">
    <source>
        <dbReference type="EMBL" id="EET61480.1"/>
    </source>
</evidence>
<accession>C6LCZ7</accession>
<evidence type="ECO:0000313" key="3">
    <source>
        <dbReference type="Proteomes" id="UP000005561"/>
    </source>
</evidence>
<gene>
    <name evidence="2" type="ORF">BRYFOR_06655</name>
</gene>
<dbReference type="AlphaFoldDB" id="C6LCZ7"/>
<dbReference type="EMBL" id="ACCL02000006">
    <property type="protein sequence ID" value="EET61480.1"/>
    <property type="molecule type" value="Genomic_DNA"/>
</dbReference>
<name>C6LCZ7_9FIRM</name>
<organism evidence="2 3">
    <name type="scientific">Marvinbryantia formatexigens DSM 14469</name>
    <dbReference type="NCBI Taxonomy" id="478749"/>
    <lineage>
        <taxon>Bacteria</taxon>
        <taxon>Bacillati</taxon>
        <taxon>Bacillota</taxon>
        <taxon>Clostridia</taxon>
        <taxon>Lachnospirales</taxon>
        <taxon>Lachnospiraceae</taxon>
        <taxon>Marvinbryantia</taxon>
    </lineage>
</organism>
<protein>
    <submittedName>
        <fullName evidence="2">Uncharacterized protein</fullName>
    </submittedName>
</protein>
<keyword evidence="3" id="KW-1185">Reference proteome</keyword>
<keyword evidence="1" id="KW-0812">Transmembrane</keyword>
<keyword evidence="1" id="KW-1133">Transmembrane helix</keyword>
<keyword evidence="1" id="KW-0472">Membrane</keyword>
<feature type="transmembrane region" description="Helical" evidence="1">
    <location>
        <begin position="51"/>
        <end position="71"/>
    </location>
</feature>
<proteinExistence type="predicted"/>
<dbReference type="Proteomes" id="UP000005561">
    <property type="component" value="Unassembled WGS sequence"/>
</dbReference>
<reference evidence="2" key="1">
    <citation type="submission" date="2009-07" db="EMBL/GenBank/DDBJ databases">
        <authorList>
            <person name="Weinstock G."/>
            <person name="Sodergren E."/>
            <person name="Clifton S."/>
            <person name="Fulton L."/>
            <person name="Fulton B."/>
            <person name="Courtney L."/>
            <person name="Fronick C."/>
            <person name="Harrison M."/>
            <person name="Strong C."/>
            <person name="Farmer C."/>
            <person name="Delahaunty K."/>
            <person name="Markovic C."/>
            <person name="Hall O."/>
            <person name="Minx P."/>
            <person name="Tomlinson C."/>
            <person name="Mitreva M."/>
            <person name="Nelson J."/>
            <person name="Hou S."/>
            <person name="Wollam A."/>
            <person name="Pepin K.H."/>
            <person name="Johnson M."/>
            <person name="Bhonagiri V."/>
            <person name="Nash W.E."/>
            <person name="Warren W."/>
            <person name="Chinwalla A."/>
            <person name="Mardis E.R."/>
            <person name="Wilson R.K."/>
        </authorList>
    </citation>
    <scope>NUCLEOTIDE SEQUENCE [LARGE SCALE GENOMIC DNA]</scope>
    <source>
        <strain evidence="2">DSM 14469</strain>
    </source>
</reference>
<evidence type="ECO:0000256" key="1">
    <source>
        <dbReference type="SAM" id="Phobius"/>
    </source>
</evidence>
<feature type="transmembrane region" description="Helical" evidence="1">
    <location>
        <begin position="78"/>
        <end position="100"/>
    </location>
</feature>
<sequence length="104" mass="11842">MISADFSVKPAGAATGNSFQIHGNEKRLLLLQQPLCHNGVSLFSIRFTPSGILSGFCVIPLSFGIHFTRLFRIVNTQFLIFFLIFRVLHIKIILKMYTFLEERP</sequence>